<name>A0AAV7WQB7_PLEWA</name>
<comment type="caution">
    <text evidence="1">The sequence shown here is derived from an EMBL/GenBank/DDBJ whole genome shotgun (WGS) entry which is preliminary data.</text>
</comment>
<protein>
    <submittedName>
        <fullName evidence="1">Uncharacterized protein</fullName>
    </submittedName>
</protein>
<accession>A0AAV7WQB7</accession>
<proteinExistence type="predicted"/>
<reference evidence="1" key="1">
    <citation type="journal article" date="2022" name="bioRxiv">
        <title>Sequencing and chromosome-scale assembly of the giantPleurodeles waltlgenome.</title>
        <authorList>
            <person name="Brown T."/>
            <person name="Elewa A."/>
            <person name="Iarovenko S."/>
            <person name="Subramanian E."/>
            <person name="Araus A.J."/>
            <person name="Petzold A."/>
            <person name="Susuki M."/>
            <person name="Suzuki K.-i.T."/>
            <person name="Hayashi T."/>
            <person name="Toyoda A."/>
            <person name="Oliveira C."/>
            <person name="Osipova E."/>
            <person name="Leigh N.D."/>
            <person name="Simon A."/>
            <person name="Yun M.H."/>
        </authorList>
    </citation>
    <scope>NUCLEOTIDE SEQUENCE</scope>
    <source>
        <strain evidence="1">20211129_DDA</strain>
        <tissue evidence="1">Liver</tissue>
    </source>
</reference>
<dbReference type="EMBL" id="JANPWB010000001">
    <property type="protein sequence ID" value="KAJ1215121.1"/>
    <property type="molecule type" value="Genomic_DNA"/>
</dbReference>
<organism evidence="1 2">
    <name type="scientific">Pleurodeles waltl</name>
    <name type="common">Iberian ribbed newt</name>
    <dbReference type="NCBI Taxonomy" id="8319"/>
    <lineage>
        <taxon>Eukaryota</taxon>
        <taxon>Metazoa</taxon>
        <taxon>Chordata</taxon>
        <taxon>Craniata</taxon>
        <taxon>Vertebrata</taxon>
        <taxon>Euteleostomi</taxon>
        <taxon>Amphibia</taxon>
        <taxon>Batrachia</taxon>
        <taxon>Caudata</taxon>
        <taxon>Salamandroidea</taxon>
        <taxon>Salamandridae</taxon>
        <taxon>Pleurodelinae</taxon>
        <taxon>Pleurodeles</taxon>
    </lineage>
</organism>
<gene>
    <name evidence="1" type="ORF">NDU88_002731</name>
</gene>
<sequence>MGHFAKVCSKKLNKGDKKTVKCVMENEDEGDGENESLGDEGVLLIEDAVCLGEAVLDVCANLKKKLFRDITIGVGDDEWEEFSVAVIRDSKDAITKEEWEAEYGKDVMLSRACHSCARNVDWWLLLQLVHATVGIVLKCMQKVNPGGSYMVPSESPQFYPVQYVI</sequence>
<evidence type="ECO:0000313" key="1">
    <source>
        <dbReference type="EMBL" id="KAJ1215121.1"/>
    </source>
</evidence>
<dbReference type="AlphaFoldDB" id="A0AAV7WQB7"/>
<dbReference type="Proteomes" id="UP001066276">
    <property type="component" value="Chromosome 1_1"/>
</dbReference>
<evidence type="ECO:0000313" key="2">
    <source>
        <dbReference type="Proteomes" id="UP001066276"/>
    </source>
</evidence>
<keyword evidence="2" id="KW-1185">Reference proteome</keyword>